<dbReference type="SUPFAM" id="SSF52016">
    <property type="entry name" value="LeuD/IlvD-like"/>
    <property type="match status" value="1"/>
</dbReference>
<dbReference type="Proteomes" id="UP000441717">
    <property type="component" value="Unassembled WGS sequence"/>
</dbReference>
<comment type="pathway">
    <text evidence="3">Amino-acid biosynthesis; L-leucine biosynthesis; L-leucine from 3-methyl-2-oxobutanoate: step 2/4.</text>
</comment>
<evidence type="ECO:0000256" key="2">
    <source>
        <dbReference type="ARBA" id="ARBA00023239"/>
    </source>
</evidence>
<dbReference type="CDD" id="cd01577">
    <property type="entry name" value="IPMI_Swivel"/>
    <property type="match status" value="1"/>
</dbReference>
<proteinExistence type="inferred from homology"/>
<dbReference type="InterPro" id="IPR015928">
    <property type="entry name" value="Aconitase/3IPM_dehydase_swvl"/>
</dbReference>
<keyword evidence="2 3" id="KW-0456">Lyase</keyword>
<dbReference type="UniPathway" id="UPA00048">
    <property type="reaction ID" value="UER00071"/>
</dbReference>
<dbReference type="PANTHER" id="PTHR43345">
    <property type="entry name" value="3-ISOPROPYLMALATE DEHYDRATASE SMALL SUBUNIT 2-RELATED-RELATED"/>
    <property type="match status" value="1"/>
</dbReference>
<protein>
    <recommendedName>
        <fullName evidence="3">3-isopropylmalate dehydratase small subunit</fullName>
        <ecNumber evidence="3">4.2.1.33</ecNumber>
    </recommendedName>
    <alternativeName>
        <fullName evidence="3">Alpha-IPM isomerase</fullName>
        <shortName evidence="3">IPMI</shortName>
    </alternativeName>
    <alternativeName>
        <fullName evidence="3">Isopropylmalate isomerase</fullName>
    </alternativeName>
</protein>
<name>A0A6N7IT63_9FIRM</name>
<comment type="catalytic activity">
    <reaction evidence="3">
        <text>(2R,3S)-3-isopropylmalate = (2S)-2-isopropylmalate</text>
        <dbReference type="Rhea" id="RHEA:32287"/>
        <dbReference type="ChEBI" id="CHEBI:1178"/>
        <dbReference type="ChEBI" id="CHEBI:35121"/>
        <dbReference type="EC" id="4.2.1.33"/>
    </reaction>
</comment>
<evidence type="ECO:0000259" key="4">
    <source>
        <dbReference type="Pfam" id="PF00694"/>
    </source>
</evidence>
<dbReference type="HAMAP" id="MF_01032">
    <property type="entry name" value="LeuD_type2"/>
    <property type="match status" value="1"/>
</dbReference>
<dbReference type="InterPro" id="IPR011827">
    <property type="entry name" value="LeuD_type2/HacB/DmdB"/>
</dbReference>
<dbReference type="PANTHER" id="PTHR43345:SF2">
    <property type="entry name" value="3-ISOPROPYLMALATE DEHYDRATASE SMALL SUBUNIT 1"/>
    <property type="match status" value="1"/>
</dbReference>
<keyword evidence="3" id="KW-0432">Leucine biosynthesis</keyword>
<dbReference type="InterPro" id="IPR050075">
    <property type="entry name" value="LeuD"/>
</dbReference>
<gene>
    <name evidence="3" type="primary">leuD</name>
    <name evidence="5" type="ORF">GFC01_12820</name>
</gene>
<dbReference type="AlphaFoldDB" id="A0A6N7IT63"/>
<dbReference type="Pfam" id="PF00694">
    <property type="entry name" value="Aconitase_C"/>
    <property type="match status" value="1"/>
</dbReference>
<dbReference type="Gene3D" id="3.20.19.10">
    <property type="entry name" value="Aconitase, domain 4"/>
    <property type="match status" value="1"/>
</dbReference>
<keyword evidence="3" id="KW-0028">Amino-acid biosynthesis</keyword>
<feature type="domain" description="Aconitase A/isopropylmalate dehydratase small subunit swivel" evidence="4">
    <location>
        <begin position="35"/>
        <end position="103"/>
    </location>
</feature>
<dbReference type="InterPro" id="IPR033940">
    <property type="entry name" value="IPMI_Swivel"/>
</dbReference>
<keyword evidence="6" id="KW-1185">Reference proteome</keyword>
<evidence type="ECO:0000256" key="1">
    <source>
        <dbReference type="ARBA" id="ARBA00009869"/>
    </source>
</evidence>
<evidence type="ECO:0000313" key="6">
    <source>
        <dbReference type="Proteomes" id="UP000441717"/>
    </source>
</evidence>
<dbReference type="EC" id="4.2.1.33" evidence="3"/>
<accession>A0A6N7IT63</accession>
<comment type="subunit">
    <text evidence="3">Heterodimer of LeuC and LeuD.</text>
</comment>
<dbReference type="InterPro" id="IPR000573">
    <property type="entry name" value="AconitaseA/IPMdHydase_ssu_swvl"/>
</dbReference>
<evidence type="ECO:0000256" key="3">
    <source>
        <dbReference type="HAMAP-Rule" id="MF_01032"/>
    </source>
</evidence>
<comment type="caution">
    <text evidence="5">The sequence shown here is derived from an EMBL/GenBank/DDBJ whole genome shotgun (WGS) entry which is preliminary data.</text>
</comment>
<reference evidence="5 6" key="1">
    <citation type="submission" date="2019-10" db="EMBL/GenBank/DDBJ databases">
        <title>Comparative genomics of sulfur disproportionating microorganisms.</title>
        <authorList>
            <person name="Ward L.M."/>
            <person name="Bertran E."/>
            <person name="Johnston D."/>
        </authorList>
    </citation>
    <scope>NUCLEOTIDE SEQUENCE [LARGE SCALE GENOMIC DNA]</scope>
    <source>
        <strain evidence="5 6">DSM 14055</strain>
    </source>
</reference>
<dbReference type="NCBIfam" id="TIGR02087">
    <property type="entry name" value="LEUD_arch"/>
    <property type="match status" value="1"/>
</dbReference>
<evidence type="ECO:0000313" key="5">
    <source>
        <dbReference type="EMBL" id="MQL53121.1"/>
    </source>
</evidence>
<keyword evidence="3" id="KW-0100">Branched-chain amino acid biosynthesis</keyword>
<dbReference type="EMBL" id="WHYR01000039">
    <property type="protein sequence ID" value="MQL53121.1"/>
    <property type="molecule type" value="Genomic_DNA"/>
</dbReference>
<dbReference type="GO" id="GO:0009098">
    <property type="term" value="P:L-leucine biosynthetic process"/>
    <property type="evidence" value="ECO:0007669"/>
    <property type="project" value="UniProtKB-UniRule"/>
</dbReference>
<sequence>MIRGRVHKYGDNINTDIISPAQYMELSYADMAAHAMEGIDPDFSRKVRQGDIMVAGKNFGSGSSRETAPIALKYAGIGAVVAEFFARIFYRNAINIGLPVIELPTVEVINDGDELEIDLAKGIIRNLTQQKDCYFPSFPDHIIELIHAGGLVPLLEKKLLAKESH</sequence>
<dbReference type="GO" id="GO:0003861">
    <property type="term" value="F:3-isopropylmalate dehydratase activity"/>
    <property type="evidence" value="ECO:0007669"/>
    <property type="project" value="UniProtKB-UniRule"/>
</dbReference>
<organism evidence="5 6">
    <name type="scientific">Desulfofundulus thermobenzoicus</name>
    <dbReference type="NCBI Taxonomy" id="29376"/>
    <lineage>
        <taxon>Bacteria</taxon>
        <taxon>Bacillati</taxon>
        <taxon>Bacillota</taxon>
        <taxon>Clostridia</taxon>
        <taxon>Eubacteriales</taxon>
        <taxon>Peptococcaceae</taxon>
        <taxon>Desulfofundulus</taxon>
    </lineage>
</organism>
<comment type="function">
    <text evidence="3">Catalyzes the isomerization between 2-isopropylmalate and 3-isopropylmalate, via the formation of 2-isopropylmaleate.</text>
</comment>
<comment type="similarity">
    <text evidence="1 3">Belongs to the LeuD family. LeuD type 2 subfamily.</text>
</comment>